<dbReference type="SUPFAM" id="SSF160904">
    <property type="entry name" value="Jann2411-like"/>
    <property type="match status" value="1"/>
</dbReference>
<reference evidence="2 3" key="1">
    <citation type="submission" date="2023-03" db="EMBL/GenBank/DDBJ databases">
        <title>Bacillus Genome Sequencing.</title>
        <authorList>
            <person name="Dunlap C."/>
        </authorList>
    </citation>
    <scope>NUCLEOTIDE SEQUENCE [LARGE SCALE GENOMIC DNA]</scope>
    <source>
        <strain evidence="2 3">B-59205</strain>
    </source>
</reference>
<dbReference type="AlphaFoldDB" id="A0AAW9NRG6"/>
<dbReference type="Pfam" id="PF11706">
    <property type="entry name" value="zf-CGNR"/>
    <property type="match status" value="1"/>
</dbReference>
<sequence length="206" mass="23771">MSKINTDAVTFIGERLCLNFANTASWHNREQPIERLINYETLVYWSKQMEIITLSQEKHLLEQAEISPHQAEKALANAIELREAIFRLFKAVATGQQGNSLDLAILNKYVNQAYSFVEITPKNRGYAFTFHKGQQEMNCMLWPIVQSAVNLLLSEDINRVKLCEGEPCGVLFCDVSRNKSRRWCSMEDCGNRAKAQRHYKKKINQK</sequence>
<keyword evidence="3" id="KW-1185">Reference proteome</keyword>
<name>A0AAW9NRG6_9BACL</name>
<dbReference type="InterPro" id="IPR010852">
    <property type="entry name" value="ABATE"/>
</dbReference>
<dbReference type="PANTHER" id="PTHR35525:SF3">
    <property type="entry name" value="BLL6575 PROTEIN"/>
    <property type="match status" value="1"/>
</dbReference>
<dbReference type="InterPro" id="IPR021005">
    <property type="entry name" value="Znf_CGNR"/>
</dbReference>
<feature type="domain" description="Zinc finger CGNR" evidence="1">
    <location>
        <begin position="159"/>
        <end position="202"/>
    </location>
</feature>
<dbReference type="Pfam" id="PF07336">
    <property type="entry name" value="ABATE"/>
    <property type="match status" value="1"/>
</dbReference>
<dbReference type="RefSeq" id="WP_326121256.1">
    <property type="nucleotide sequence ID" value="NZ_JARSFG010000003.1"/>
</dbReference>
<protein>
    <submittedName>
        <fullName evidence="2">CGNR zinc finger domain-containing protein</fullName>
    </submittedName>
</protein>
<dbReference type="Gene3D" id="1.10.3300.10">
    <property type="entry name" value="Jann2411-like domain"/>
    <property type="match status" value="1"/>
</dbReference>
<dbReference type="PANTHER" id="PTHR35525">
    <property type="entry name" value="BLL6575 PROTEIN"/>
    <property type="match status" value="1"/>
</dbReference>
<organism evidence="2 3">
    <name type="scientific">Metasolibacillus meyeri</name>
    <dbReference type="NCBI Taxonomy" id="1071052"/>
    <lineage>
        <taxon>Bacteria</taxon>
        <taxon>Bacillati</taxon>
        <taxon>Bacillota</taxon>
        <taxon>Bacilli</taxon>
        <taxon>Bacillales</taxon>
        <taxon>Caryophanaceae</taxon>
        <taxon>Metasolibacillus</taxon>
    </lineage>
</organism>
<dbReference type="Proteomes" id="UP001344888">
    <property type="component" value="Unassembled WGS sequence"/>
</dbReference>
<proteinExistence type="predicted"/>
<dbReference type="InterPro" id="IPR023286">
    <property type="entry name" value="ABATE_dom_sf"/>
</dbReference>
<dbReference type="EMBL" id="JARSFG010000003">
    <property type="protein sequence ID" value="MEC1177040.1"/>
    <property type="molecule type" value="Genomic_DNA"/>
</dbReference>
<evidence type="ECO:0000313" key="3">
    <source>
        <dbReference type="Proteomes" id="UP001344888"/>
    </source>
</evidence>
<evidence type="ECO:0000313" key="2">
    <source>
        <dbReference type="EMBL" id="MEC1177040.1"/>
    </source>
</evidence>
<comment type="caution">
    <text evidence="2">The sequence shown here is derived from an EMBL/GenBank/DDBJ whole genome shotgun (WGS) entry which is preliminary data.</text>
</comment>
<gene>
    <name evidence="2" type="ORF">P9B03_00965</name>
</gene>
<evidence type="ECO:0000259" key="1">
    <source>
        <dbReference type="Pfam" id="PF11706"/>
    </source>
</evidence>
<accession>A0AAW9NRG6</accession>